<dbReference type="Gene3D" id="2.160.20.10">
    <property type="entry name" value="Single-stranded right-handed beta-helix, Pectin lyase-like"/>
    <property type="match status" value="1"/>
</dbReference>
<feature type="compositionally biased region" description="Basic and acidic residues" evidence="2">
    <location>
        <begin position="1513"/>
        <end position="1526"/>
    </location>
</feature>
<feature type="compositionally biased region" description="Basic and acidic residues" evidence="2">
    <location>
        <begin position="1878"/>
        <end position="1888"/>
    </location>
</feature>
<sequence length="6472" mass="641435">MGKHSGLLHVEYLRQERARQKRAFLKQFVLGASPLVLGALVNAGLPQTAQAQAVNLNPSVNNIIADGRTRTKITTSGTHSRITTDTVSNGVGFNSFSDFQQAAGTRVDLMVPDAAGNLVNMVSNGAVVINGELNAFKDGSIGGNIFFSSPDGFIVGQNGRVNVGSLAVNTPTQAFLDRVIRSDGSINDAVANQLMRGEIPVSPNGHIAIMGEINAKGSITLQGQTVSVTGDSGPVTGEDFGHRTMFNSTVNAQGMVEGGALVSSGGRISIVAAGGSRINGRVDASAPTAASKGGEVSITGGDIAVGSDATVSADGDAGGEIVVFADGTLVAQDGATFSAAGIGAGDGGFIELSGRDAHIGSVNIDLSSVSGRAGTFLIDPFDLVIAASTSILSGGANIELLADNSITIAGDGVLDSRMLDGAGFSSGDSGDITLEAPQITLEDGSKVLAGVTTGLGFTGGDVVFDAVRTEGGTAQITIGGGGASGPELTGRNITLTASSTVDQSNPLLAIPTATAKITANSGTIDASGTFTATATATGGGGAFLLPLGVVVTNVTSEVDIKGSTDLTAAAVDVDATSSVSSMILTQSLAPVDSSADGAVAVSTINSTAIARVGGAATLDVAGATDLNASNTVTSTSDATPQAAAFGASVGVSVINAITTAEIADAAAVSTGTLGMDATTSTETTVKAVAGAGGATEPSPGSQATTYLTDAKYGGQATTSDGGVSVAGALAISDLTSTTNARINSSAATTVTGALSVSTSSGNKADVIADGTAVTSDTGVGVALGINIAKVVNDAVISSAVNAGSAALSAARPTDGNAFTTSATSGAGAANVGLAGSFALNLVDTQSIARLAGSSVVTIAGSGAVSLSSDNATESSAKALPSSTGATGDTVGVGAGIAMNIVANRSYADVADDAVVTDAGDLTLSAAATHVAETEAEAGSSGGISLTPALALSLITNTTTARLGTGGTQEVTGAVSVSAAQHSTITTEASGKAAGSKAAIGASLALALVDDRVLATTARNVDADGAVSFSAAGASLSTLEAEASAVGAAPAEDDGTASDGGDVDTTTTQSLESGSSKQKAAGVGDSEQQGATDTAVNDEDSKDSRSAETSEGKVSVAAAVGINVQTSSVKAEIPDNITISAGGVLKLAAINNTDGKIEAVGDAVGKPDAAGETPPPSQVGIGAAVAVNVVKVRNDATLGDAAHSTGGVTLSASKLDVADFMANPASTATRGDVFLAKASSGAGASKVGVAGSVALNLIDTQSVARISGGATVTLTGGGNVSLTTDNQTEATAEALPVGGGASGATVGVGASVALNILANRSVAEVADGAVVTDAGDLTLSAAATHVAETKAEAGSSGGISVTPALALSLITNTTTARLGTGGTQEVTGAVSVSAAQHSTITTEASGKAAGTKAAIGASLALAIIDDRALATTARNIDADGAVSFNASGVSSSTLTAVASAAGAKDAEDEDAALDSDGESVDKTANKEFEAGAGKQSTAGVGDVDQQGATNTAVTDKDSKDSRSAKTSEGKVAVAAAVAINVQKQTVEAVVPDGVDITAGGSITVASGATTGGEATSDGQAVKGEDGGTSQVGIGVAVSVNVVQETNTAYLGSGTHAGAGVNVRALQATGAATDTFLTSATSGAGGSKVGIAGSVALNIVTLDTTARISGGASVAAGAGVSTIEAGNAVSATATAEPSDEGGAAGGKVGVGASFAMNLLTTTTTAELQDGATMTGGAGLSVSATSGLDTTTEASAGAAGGIAVDASVALALLNQTTIARIGTGNDLTMGAGALSVIATNTGTNTATSTGENKSDKVGVGASASVILGNGASGGALNNTSLTSAVLARSATAGAVTIEASANRTYDAHATATAGGGVFSSSDDKKQNDKTDGTSTTADSLDKTKDSQRDENGNKPSGAKTITIAAAAGIAAAQDVVTAKLEGVTINASGAVSVTATNEVGMATSGIGLASDPKSKVGIGVGVGLAILNNTTSAIIADSAEINTDAAGLTVAATSRENAEGDYLSKLSALGIAGASGKQVSVAGSLAVAISTGTTEAKIGDDVEVTDGGAMAVTVDNKSHLSAKALAGSLSTGGTAVGGSIAVVVSEKEYEASVGADSALTGSALSVTAINSQIDDPLTGLTDEKLTSLDNLDAFAGSLADLATGKLLGNSNYYVEAIGGAGGSGLAVQGSFGVMVFSDTLTASVGSNADVDVGTGAVTLSAGGDFVAKSLSGALSASTSSAAVGVSSTVVVSDGTTTSSLGENSQITSAGSFSNTASAKQDIRSYAASASAASSAGVSGVAGVVTSENRVEALMARGAEVTISGAGAVSLGATNDFDIFGLAAGVGVGSSAGIGAAATVVVVNNITRAALADGTSSTDRAEINTGGAVSITATATEDGDLFSVAGAAGSSGVGAGAGIYVLGTTTEALVGDYAKVGNAYDSGSLEISASDTSTLFAASGAAGVGGTAGVGAGVAVGVLTKTTTAEIGASARVASGNVVVDAQSWETLTNITAGVGVGGKAGLAGAVTVLSVTPTTTARIGQLAEVHANGNVAVLADGKTVIDMLDGAFGGSGAAGVGASVGVTVIDATTIATVDANAEVTALGNGGDQEYTTGYTPSFSTYGDDEGFTSAEFDDDPDEGATSELTDASAATARATGLDLLAKKRTSTPTTATARGVIVNASDKASVRSLSVAGSAGAVGVSISAGLPVITTNTKAEIAAGAKINQITGTGTPATAQDVTVAAASDIYALGFSGAVAGGGVAVGAGFSVMVIDATTEALVGAGTMSANGDVAVTARSTQDIVGVGVAGAAAGSDAIAGGISVFDVTTKTRAQLAGTVTAQGDVDVIADDKTRTSVLAGALAIGGSTGVGGAISVVNLNKEIDAAIASGATVTAFGQRGNHTIFTGDDFSDERTDSRGVNVQSNSLQSGFTLAAAGAAAGNVGVAGVLTLYLMSVTNTASIGNDASINTATGTDNNAAQDVVVTARDETVTSVAAGGVAAGALGGVAGVVDVGVFKNTAAASIGNNVTLNAERDVRVSGLSNKAGEAYVMGAGGGIVGLAAGIAIYNYGDGVAPNGEADKNIGDASDDGTLSFASITREAQAQAKDGTANDQLAASDDTRISGVSAAAQNKRNQIDVVGATDTLSAPAGTSATIGSGTIDAGGTVSVKSSDGLNVKMTTGAVAAGGFAGGAGIGVLTVDTGSTAKIDGTGTMEAGAVNVNALTDHTLYGLHFAGAGGLAAAVSADVGIHTDNSRTTAAIRGKEITTGGAVAVNADSTRDLTVDAIGGSFGGVAVGASVGEATVGGAVSASISDDATIGSNTGRAASVSVTASATSTADTEAYAVGGGIGAALQGAGSIATVKPSVTASVDSARIYSSGLTEVNATATGSVDTEAVGIAVAGGLAAGASAAESEVASEVSTTVANGSVIDAGSITIGTSAGTGGVNSKAIGAAGALVGLNATVTKSLNSTNAITSVTGSTLRSPGGTTTVSASNTTNQYANGSGLAVGFVAAGFNISEARSDTTTSATLSNLALLTADTLNVTATGTDNNNAVTVAGSGGVVAGSAATSKTSTRSTTRAAADTTGAAGYGVIVGRDANISAQHTTNFGGSVDSTQASLVGASGATLDHFVSSDVDAEIGDQVQLSAANLTLSARNITSNPFLAGGANNVKSISGGLANVPAGGATVTIIHNTAANVGANAAVRLHQPGTGPSLYKQEAYNDISSAQKVNLDSGGAIALADAVINSGITANATASVGSEADVEVDYGDIQIAAWGEADIDMRASATTYGLAGAPSGDANITYTGANTVTVGNDALVQATDGDNPTNGDMPRYATVYIGAGTGPAGQTARLGFNAIVDLFNKTAIPIPSAPNPTVTVTNSGIITVGTTDSDNMNTDPQGVRAAGDIHLAVSRGEIDARAVGTGKDIYREELAKAASAVSNAFGGGDVTFDYHGGSTNTGGGVARVDVEGRVETGIQRHKLLTLDLKCEAGLKSCIDTNSGDNIEFDLDGPFDVGTNILERVAELEQLIKDYDTDPIAKAAYQNEINFLHNKLVGLGLGSFDADGKFEPGTYAGPSPKALALEQVAGFTGDIEIVESDLAIKTSLAEAVGLGDTIQGYVDVYETATNGLIATVDATITSIEASAPYDSDSHGSYVTAAQNARDAGKQAAADAKTAQDDINTLRGEIAQKTQEIEEARDLLTTALVDNDTVLRDEQNGIIDEAQTAIATKLTDIEGHVATLKTKSEQAKNHAATAKTKLDQLLDALYVPVPDEDDDNYDTAIDTNDQVDALKSSLTSESGSLTKVAYSASYLADEYNGVNDEIDGETVVVTIGVKNVADDLTADIGTLKALPSEDGTIGGNNNNSLSQFVGLLKDLTTYLADATRTAATASNSSGTPRAYNIEIADTVARLGNIFVTGDQLRTSGAGQLLAPGDAKIQITNTTHHTLELGNLIVPTYDAGNLRFNGVLVHSGADITSLNAGGVPSGFNTIDNVVTSRTSSRGLVEILSTYTPESITDVDDRKIAPDIILKRGSVIENTNGAVRIISEAGNIYIRGQINAGSVEILAKDGDFVASYVNGFNHIGGDPASFEHPEDLEQGPGITANGAISISARYLNINSTIQSGIAEWNLTLNSNPTLTASASAIGVDPEDEALVDKTEVENSAGQMIKINRAPPGVDEEELALVVEQYKEEVLVDPNANPVRTITINDVPTQVNIKDYLSDEIKIRLEFTKEQADAFAAATLTSDGIFSVVNDSTTDNIGASYDAREKQYFVNGASVKGGYIQLFGQIMNTASSTAVGKLNVLDGFGTINIHNASNIPVVLRNLSAGEDPTGTLRGVEGKIEITDVVGLTTTDPYSPKNPLINVRKTVFTRDYVPGDDSGSVKIETRTGTIVNETGELNLGGVTETTGSDRSTIYTPGTTNQRYVWTTGEEFKSTSNYKQTSTELFGSSSLTVDRIWDLTKVGTPLLLSTYRLADGTYVTTNKTINGGGLVEANGAYFQDPPATESLNSGLSGTPLTEANQSTFTKNDFVKTGESSRKCNWWTLCIASEKTRYYELRQEYTTIITESLKADYPIGVNFIGSNTGAINITSATEDVVLTSNLNAVAGTVTINAGTTAISDASIIQGTLAAEIKAKNISLTADASVGGVTDLRNTGAPTTPAMTVNLTGTQAAGFGALSANAKAGNVSIISRGDIVVDQVTASGLVADRNGRVDLFSYGSIDGKDQNARIQAPRVSLNSMSGSVGNTADNSLLRVNTGFTTDPADRPFGDPEVDLPAADANAKLGLSITAAGDIGVRSDGWAGNTDGNSLVVKVQTTGGDVRLAATGQILDNNPVQSIDERTYDQLLGFWESLGLLADDPSRGVDGSVNAAKQANAISAFEASTTQTYNQYWRIRGDAAYDPSATVEITDDSAQYRALDAQFRAEAIEAGEADVDAFVEDRIADVELQQTTEYHRLHGVVGDLTASYDADFTYTATDEQKADLTRGSVWTERELAFSLAPGALKTVTGTNPVLKDPNVSGRTVTIEAGLGIGETIGAGTTGPLGVSILSSMDPRDLTLDQKVALASAERNDLQLTLGPVHLPADATPEQIAAYDAAKGKNLHLPGALTSLNLGAELLSDKQQAALDAAALGLVAPEHTLLTVLSKRPLNFNAVTALNIDVPDVSDGSNADIGSAFLASRGAATLGSISTYGDTRIKVFGNIANASSGIVQTGNLILEAAQGSIGTTITPLNLSLRDGSTTTARAQNGVNIAFTNITLNASGLIDTVYSPQAVKLVAQDSLLNAQNDELINVLGAQVELEAVTGSIGTVARSLNVGVGLGGQITAKAAQEINLFGPANSLFIIGSAKAGSIIRLTAAGEGVIDGLVKAPGDITIATGGRTLFTALGDVHSTAGLVDINSASLKMLNGAKILANAGQVTIATTGDALVTGITSEIALADAVSVTAGGRIFAGTSDPRTDITAMSVGAGVYLSAGLGIGHKTQANTSALDNTVTDVANPLRIRTHTLEAEATDGGIALHALTAMELTSLTAPNGTIDVTGDDVLTVTSAQSGGSQSFTAEGNLTFVSLETTGIPAVPGPEDAGDVTLVSVTGDVEGDQINANGSADLTGNEVDFNSITTGADTKILARTGAVTGVDVDAGGSSEITGTGITVTRLKAGVDSTLTGGTGPVNILTSLNAGGNSTITGNGVKFDTIKAGLNSEIYSTGDIIGDLEEAGETIINIAGFGPGNSGILDVKVMRAKNIHLQATGTLDVGTLEVAQNLSLRADIIRALDITQVPSGPDPLNVTLTGPDGTVATFAQVNIDSPAGVVMPQVFVSETLMTTTAQFVDVVNAIVPIQGTSPMAGTFLLTTPSQTVFVDDRTQTPKTNPPSNIQMYLNGNPFTMTLDGIATSTDSFVVVYDDTVELTDVLGLPYDGISLVRDTVRQMWNADDPIILPGSFGSFGLGNGEEDDDDFDLSQFDGTLVEIDGIEYSVVVRGNGPAVLLRQ</sequence>
<feature type="region of interest" description="Disordered" evidence="2">
    <location>
        <begin position="1869"/>
        <end position="1914"/>
    </location>
</feature>
<evidence type="ECO:0000256" key="2">
    <source>
        <dbReference type="SAM" id="MobiDB-lite"/>
    </source>
</evidence>
<feature type="compositionally biased region" description="Polar residues" evidence="2">
    <location>
        <begin position="1063"/>
        <end position="1077"/>
    </location>
</feature>
<evidence type="ECO:0000313" key="4">
    <source>
        <dbReference type="Proteomes" id="UP000617355"/>
    </source>
</evidence>
<name>A0ABQ1QXE9_9RHOB</name>
<keyword evidence="4" id="KW-1185">Reference proteome</keyword>
<dbReference type="Proteomes" id="UP000617355">
    <property type="component" value="Unassembled WGS sequence"/>
</dbReference>
<feature type="compositionally biased region" description="Basic and acidic residues" evidence="2">
    <location>
        <begin position="1896"/>
        <end position="1909"/>
    </location>
</feature>
<dbReference type="InterPro" id="IPR047881">
    <property type="entry name" value="LktA_repeat"/>
</dbReference>
<evidence type="ECO:0008006" key="5">
    <source>
        <dbReference type="Google" id="ProtNLM"/>
    </source>
</evidence>
<proteinExistence type="predicted"/>
<feature type="compositionally biased region" description="Polar residues" evidence="2">
    <location>
        <begin position="1085"/>
        <end position="1094"/>
    </location>
</feature>
<feature type="region of interest" description="Disordered" evidence="2">
    <location>
        <begin position="1487"/>
        <end position="1526"/>
    </location>
</feature>
<keyword evidence="1" id="KW-0175">Coiled coil</keyword>
<gene>
    <name evidence="3" type="ORF">GCM10011358_34410</name>
</gene>
<dbReference type="InterPro" id="IPR012334">
    <property type="entry name" value="Pectin_lyas_fold"/>
</dbReference>
<dbReference type="NCBIfam" id="NF012204">
    <property type="entry name" value="adhes_FxxPxG"/>
    <property type="match status" value="1"/>
</dbReference>
<reference evidence="4" key="1">
    <citation type="journal article" date="2019" name="Int. J. Syst. Evol. Microbiol.">
        <title>The Global Catalogue of Microorganisms (GCM) 10K type strain sequencing project: providing services to taxonomists for standard genome sequencing and annotation.</title>
        <authorList>
            <consortium name="The Broad Institute Genomics Platform"/>
            <consortium name="The Broad Institute Genome Sequencing Center for Infectious Disease"/>
            <person name="Wu L."/>
            <person name="Ma J."/>
        </authorList>
    </citation>
    <scope>NUCLEOTIDE SEQUENCE [LARGE SCALE GENOMIC DNA]</scope>
    <source>
        <strain evidence="4">CGMCC 1.12922</strain>
    </source>
</reference>
<protein>
    <recommendedName>
        <fullName evidence="5">Leukotoxin LktA family filamentous adhesin</fullName>
    </recommendedName>
</protein>
<evidence type="ECO:0000313" key="3">
    <source>
        <dbReference type="EMBL" id="GGD47721.1"/>
    </source>
</evidence>
<accession>A0ABQ1QXE9</accession>
<dbReference type="RefSeq" id="WP_188530209.1">
    <property type="nucleotide sequence ID" value="NZ_BMGI01000006.1"/>
</dbReference>
<feature type="coiled-coil region" evidence="1">
    <location>
        <begin position="4163"/>
        <end position="4190"/>
    </location>
</feature>
<organism evidence="3 4">
    <name type="scientific">Sinisalibacter lacisalsi</name>
    <dbReference type="NCBI Taxonomy" id="1526570"/>
    <lineage>
        <taxon>Bacteria</taxon>
        <taxon>Pseudomonadati</taxon>
        <taxon>Pseudomonadota</taxon>
        <taxon>Alphaproteobacteria</taxon>
        <taxon>Rhodobacterales</taxon>
        <taxon>Roseobacteraceae</taxon>
        <taxon>Sinisalibacter</taxon>
    </lineage>
</organism>
<dbReference type="NCBIfam" id="NF012206">
    <property type="entry name" value="LktA_tand_53"/>
    <property type="match status" value="7"/>
</dbReference>
<dbReference type="EMBL" id="BMGI01000006">
    <property type="protein sequence ID" value="GGD47721.1"/>
    <property type="molecule type" value="Genomic_DNA"/>
</dbReference>
<feature type="compositionally biased region" description="Basic and acidic residues" evidence="2">
    <location>
        <begin position="1101"/>
        <end position="1110"/>
    </location>
</feature>
<comment type="caution">
    <text evidence="3">The sequence shown here is derived from an EMBL/GenBank/DDBJ whole genome shotgun (WGS) entry which is preliminary data.</text>
</comment>
<dbReference type="SUPFAM" id="SSF51126">
    <property type="entry name" value="Pectin lyase-like"/>
    <property type="match status" value="1"/>
</dbReference>
<dbReference type="InterPro" id="IPR011050">
    <property type="entry name" value="Pectin_lyase_fold/virulence"/>
</dbReference>
<evidence type="ECO:0000256" key="1">
    <source>
        <dbReference type="SAM" id="Coils"/>
    </source>
</evidence>
<feature type="region of interest" description="Disordered" evidence="2">
    <location>
        <begin position="1044"/>
        <end position="1113"/>
    </location>
</feature>